<feature type="domain" description="VWFA" evidence="1">
    <location>
        <begin position="33"/>
        <end position="184"/>
    </location>
</feature>
<dbReference type="InterPro" id="IPR011392">
    <property type="entry name" value="Tellurite-R_TerY"/>
</dbReference>
<evidence type="ECO:0000313" key="3">
    <source>
        <dbReference type="Proteomes" id="UP000237684"/>
    </source>
</evidence>
<keyword evidence="3" id="KW-1185">Reference proteome</keyword>
<dbReference type="Gene3D" id="3.40.50.410">
    <property type="entry name" value="von Willebrand factor, type A domain"/>
    <property type="match status" value="1"/>
</dbReference>
<evidence type="ECO:0000259" key="1">
    <source>
        <dbReference type="PROSITE" id="PS50234"/>
    </source>
</evidence>
<dbReference type="InParanoid" id="A0A2S8SRY6"/>
<dbReference type="EMBL" id="NIGF01000010">
    <property type="protein sequence ID" value="PQV63582.1"/>
    <property type="molecule type" value="Genomic_DNA"/>
</dbReference>
<dbReference type="PROSITE" id="PS50234">
    <property type="entry name" value="VWFA"/>
    <property type="match status" value="1"/>
</dbReference>
<dbReference type="AlphaFoldDB" id="A0A2S8SRY6"/>
<dbReference type="SMART" id="SM00327">
    <property type="entry name" value="VWA"/>
    <property type="match status" value="1"/>
</dbReference>
<accession>A0A2S8SRY6</accession>
<reference evidence="2 3" key="1">
    <citation type="journal article" date="2018" name="Syst. Appl. Microbiol.">
        <title>Abditibacterium utsteinense sp. nov., the first cultivated member of candidate phylum FBP, isolated from ice-free Antarctic soil samples.</title>
        <authorList>
            <person name="Tahon G."/>
            <person name="Tytgat B."/>
            <person name="Lebbe L."/>
            <person name="Carlier A."/>
            <person name="Willems A."/>
        </authorList>
    </citation>
    <scope>NUCLEOTIDE SEQUENCE [LARGE SCALE GENOMIC DNA]</scope>
    <source>
        <strain evidence="2 3">LMG 29911</strain>
    </source>
</reference>
<organism evidence="2 3">
    <name type="scientific">Abditibacterium utsteinense</name>
    <dbReference type="NCBI Taxonomy" id="1960156"/>
    <lineage>
        <taxon>Bacteria</taxon>
        <taxon>Pseudomonadati</taxon>
        <taxon>Abditibacteriota</taxon>
        <taxon>Abditibacteriia</taxon>
        <taxon>Abditibacteriales</taxon>
        <taxon>Abditibacteriaceae</taxon>
        <taxon>Abditibacterium</taxon>
    </lineage>
</organism>
<dbReference type="Proteomes" id="UP000237684">
    <property type="component" value="Unassembled WGS sequence"/>
</dbReference>
<dbReference type="SUPFAM" id="SSF53300">
    <property type="entry name" value="vWA-like"/>
    <property type="match status" value="1"/>
</dbReference>
<dbReference type="Pfam" id="PF00092">
    <property type="entry name" value="VWA"/>
    <property type="match status" value="1"/>
</dbReference>
<dbReference type="InterPro" id="IPR002035">
    <property type="entry name" value="VWF_A"/>
</dbReference>
<comment type="caution">
    <text evidence="2">The sequence shown here is derived from an EMBL/GenBank/DDBJ whole genome shotgun (WGS) entry which is preliminary data.</text>
</comment>
<gene>
    <name evidence="2" type="ORF">B1R32_11045</name>
</gene>
<name>A0A2S8SRY6_9BACT</name>
<sequence>MSDFPSVDTSIDTAASPESVATPQIDASMRRLPVYLVLDCSGSMTGEPIEAVRQGMKTLLGELKSDPQALETVWMSVITFDSGARQVMPLTELVLVKEPAFEARGTTALGAALRLLLDSIQNEVRKTTPTQKGDWKPLIFLMTDGIPTDEWEAAADAVKAARLGNFIACAAGAEADENTLKRVTDVVVRLNDLQPDALKQFFKWVSASVATTSTNIAKSDAPINLPAPPPEIVIVP</sequence>
<protein>
    <submittedName>
        <fullName evidence="2">Putative conserved protein YegL, contains vWA domain of TerY type</fullName>
    </submittedName>
</protein>
<dbReference type="InterPro" id="IPR036465">
    <property type="entry name" value="vWFA_dom_sf"/>
</dbReference>
<dbReference type="PIRSF" id="PIRSF020634">
    <property type="entry name" value="TerY_vWA"/>
    <property type="match status" value="1"/>
</dbReference>
<evidence type="ECO:0000313" key="2">
    <source>
        <dbReference type="EMBL" id="PQV63582.1"/>
    </source>
</evidence>
<proteinExistence type="predicted"/>